<protein>
    <recommendedName>
        <fullName evidence="4">Myb-like domain-containing protein</fullName>
    </recommendedName>
</protein>
<evidence type="ECO:0000313" key="3">
    <source>
        <dbReference type="Proteomes" id="UP000237441"/>
    </source>
</evidence>
<feature type="region of interest" description="Disordered" evidence="1">
    <location>
        <begin position="166"/>
        <end position="186"/>
    </location>
</feature>
<evidence type="ECO:0008006" key="4">
    <source>
        <dbReference type="Google" id="ProtNLM"/>
    </source>
</evidence>
<proteinExistence type="predicted"/>
<comment type="caution">
    <text evidence="2">The sequence shown here is derived from an EMBL/GenBank/DDBJ whole genome shotgun (WGS) entry which is preliminary data.</text>
</comment>
<feature type="region of interest" description="Disordered" evidence="1">
    <location>
        <begin position="200"/>
        <end position="375"/>
    </location>
</feature>
<organism evidence="2 3">
    <name type="scientific">Beauveria bassiana</name>
    <name type="common">White muscardine disease fungus</name>
    <name type="synonym">Tritirachium shiotae</name>
    <dbReference type="NCBI Taxonomy" id="176275"/>
    <lineage>
        <taxon>Eukaryota</taxon>
        <taxon>Fungi</taxon>
        <taxon>Dikarya</taxon>
        <taxon>Ascomycota</taxon>
        <taxon>Pezizomycotina</taxon>
        <taxon>Sordariomycetes</taxon>
        <taxon>Hypocreomycetidae</taxon>
        <taxon>Hypocreales</taxon>
        <taxon>Cordycipitaceae</taxon>
        <taxon>Beauveria</taxon>
    </lineage>
</organism>
<evidence type="ECO:0000313" key="2">
    <source>
        <dbReference type="EMBL" id="PQK16778.1"/>
    </source>
</evidence>
<feature type="compositionally biased region" description="Acidic residues" evidence="1">
    <location>
        <begin position="318"/>
        <end position="329"/>
    </location>
</feature>
<dbReference type="OrthoDB" id="5153959at2759"/>
<accession>A0A2S7YKU7</accession>
<dbReference type="Proteomes" id="UP000237441">
    <property type="component" value="Unassembled WGS sequence"/>
</dbReference>
<gene>
    <name evidence="2" type="ORF">BB8028_0006g10970</name>
</gene>
<sequence>MTACANLDSQIFWSPSELDKKSARKQTLLKFAEMAQPPISKQNLGSLGLSGELIRASILPQKEMSPSTAEAIYISDNDEPLPMIEESVHSTERAKSNSRFVDQMENGGVERPSNDGLLSRADRPKRSAHAAALSPAESMADSPAGIISSLPSVSVCTGTSVATTSQTESLALEHQRPDPVPLHEEPSARADLSKLVETCPRHDSARTENVLHSPSDLSRQDKLSDPHTLKQPSHEGEGTVASAQPSERCDAEDTGGVPDIAGHYQATNIEISERGDCQPSDTDQLLRQPGKRQRQRPVHQTPEPSTEDRSVDAASGAAEDDFTSTDDEEPPHKRRKARPTSKKIQSSNDGSALRRSRRLTPPRSDSDEEEAASCGPHLAPAIFDEWSLKDPTLKFTQVDGRTTLTIQFDVEDLIMHRPGERIEQHGRNVTSMRNNARPRFTTEEDNFIIDWKNNGYSWKAICEGFNAKFKGQRSQGSIQVRYSTVLQRRSK</sequence>
<name>A0A2S7YKU7_BEABA</name>
<feature type="compositionally biased region" description="Basic residues" evidence="1">
    <location>
        <begin position="332"/>
        <end position="341"/>
    </location>
</feature>
<evidence type="ECO:0000256" key="1">
    <source>
        <dbReference type="SAM" id="MobiDB-lite"/>
    </source>
</evidence>
<reference evidence="2 3" key="1">
    <citation type="submission" date="2016-07" db="EMBL/GenBank/DDBJ databases">
        <title>Comparative genomics of the entomopathogenic fungus Beauveria bassiana.</title>
        <authorList>
            <person name="Valero Jimenez C.A."/>
            <person name="Zwaan B.J."/>
            <person name="Van Kan J.A."/>
            <person name="Takken W."/>
            <person name="Debets A.J."/>
            <person name="Schoustra S.E."/>
            <person name="Koenraadt C.J."/>
        </authorList>
    </citation>
    <scope>NUCLEOTIDE SEQUENCE [LARGE SCALE GENOMIC DNA]</scope>
    <source>
        <strain evidence="2 3">ARSEF 8028</strain>
    </source>
</reference>
<feature type="region of interest" description="Disordered" evidence="1">
    <location>
        <begin position="104"/>
        <end position="128"/>
    </location>
</feature>
<feature type="compositionally biased region" description="Basic and acidic residues" evidence="1">
    <location>
        <begin position="171"/>
        <end position="186"/>
    </location>
</feature>
<feature type="compositionally biased region" description="Basic and acidic residues" evidence="1">
    <location>
        <begin position="218"/>
        <end position="237"/>
    </location>
</feature>
<dbReference type="EMBL" id="JRHA01000006">
    <property type="protein sequence ID" value="PQK16778.1"/>
    <property type="molecule type" value="Genomic_DNA"/>
</dbReference>
<dbReference type="AlphaFoldDB" id="A0A2S7YKU7"/>